<evidence type="ECO:0008006" key="2">
    <source>
        <dbReference type="Google" id="ProtNLM"/>
    </source>
</evidence>
<dbReference type="EMBL" id="LAZR01003144">
    <property type="protein sequence ID" value="KKN21485.1"/>
    <property type="molecule type" value="Genomic_DNA"/>
</dbReference>
<comment type="caution">
    <text evidence="1">The sequence shown here is derived from an EMBL/GenBank/DDBJ whole genome shotgun (WGS) entry which is preliminary data.</text>
</comment>
<reference evidence="1" key="1">
    <citation type="journal article" date="2015" name="Nature">
        <title>Complex archaea that bridge the gap between prokaryotes and eukaryotes.</title>
        <authorList>
            <person name="Spang A."/>
            <person name="Saw J.H."/>
            <person name="Jorgensen S.L."/>
            <person name="Zaremba-Niedzwiedzka K."/>
            <person name="Martijn J."/>
            <person name="Lind A.E."/>
            <person name="van Eijk R."/>
            <person name="Schleper C."/>
            <person name="Guy L."/>
            <person name="Ettema T.J."/>
        </authorList>
    </citation>
    <scope>NUCLEOTIDE SEQUENCE</scope>
</reference>
<evidence type="ECO:0000313" key="1">
    <source>
        <dbReference type="EMBL" id="KKN21485.1"/>
    </source>
</evidence>
<protein>
    <recommendedName>
        <fullName evidence="2">Antitoxin Xre/MbcA/ParS-like toxin-binding domain-containing protein</fullName>
    </recommendedName>
</protein>
<dbReference type="AlphaFoldDB" id="A0A0F9NPR1"/>
<name>A0A0F9NPR1_9ZZZZ</name>
<organism evidence="1">
    <name type="scientific">marine sediment metagenome</name>
    <dbReference type="NCBI Taxonomy" id="412755"/>
    <lineage>
        <taxon>unclassified sequences</taxon>
        <taxon>metagenomes</taxon>
        <taxon>ecological metagenomes</taxon>
    </lineage>
</organism>
<proteinExistence type="predicted"/>
<gene>
    <name evidence="1" type="ORF">LCGC14_0924840</name>
</gene>
<sequence length="209" mass="23495">MERIFAQVKQSGSPEAPKAAIKLNKARHDLLMRSFEAMAREISQIGEAEIKELSAKSDPGMLVKLVHTFLTDSPFDRTTRMALKGAERFRALLEKFGGTVTTKWVCEFLGISEAAVRKRAHRNALLARRMPNGELSFPAFQFDESSGGLVSGMQAFLSHVNSWPVDEIVRFLLVRHNPEISNDNPLELLKQGQLKRVIDLADMHLTQRP</sequence>
<accession>A0A0F9NPR1</accession>